<accession>A0A5M3T227</accession>
<evidence type="ECO:0000256" key="2">
    <source>
        <dbReference type="SAM" id="Phobius"/>
    </source>
</evidence>
<feature type="compositionally biased region" description="Polar residues" evidence="1">
    <location>
        <begin position="44"/>
        <end position="62"/>
    </location>
</feature>
<evidence type="ECO:0000313" key="3">
    <source>
        <dbReference type="EMBL" id="GCE92485.1"/>
    </source>
</evidence>
<organism evidence="3 4">
    <name type="scientific">Limnospira platensis NIES-46</name>
    <dbReference type="NCBI Taxonomy" id="1236695"/>
    <lineage>
        <taxon>Bacteria</taxon>
        <taxon>Bacillati</taxon>
        <taxon>Cyanobacteriota</taxon>
        <taxon>Cyanophyceae</taxon>
        <taxon>Oscillatoriophycideae</taxon>
        <taxon>Oscillatoriales</taxon>
        <taxon>Sirenicapillariaceae</taxon>
        <taxon>Limnospira</taxon>
    </lineage>
</organism>
<dbReference type="GeneID" id="301681490"/>
<comment type="caution">
    <text evidence="3">The sequence shown here is derived from an EMBL/GenBank/DDBJ whole genome shotgun (WGS) entry which is preliminary data.</text>
</comment>
<keyword evidence="2" id="KW-0472">Membrane</keyword>
<proteinExistence type="predicted"/>
<keyword evidence="2" id="KW-1133">Transmembrane helix</keyword>
<protein>
    <submittedName>
        <fullName evidence="3">Uncharacterized protein</fullName>
    </submittedName>
</protein>
<keyword evidence="2" id="KW-0812">Transmembrane</keyword>
<dbReference type="EMBL" id="BIMW01000019">
    <property type="protein sequence ID" value="GCE92485.1"/>
    <property type="molecule type" value="Genomic_DNA"/>
</dbReference>
<keyword evidence="4" id="KW-1185">Reference proteome</keyword>
<reference evidence="3 4" key="1">
    <citation type="journal article" date="2019" name="J Genomics">
        <title>The Draft Genome of a Hydrogen-producing Cyanobacterium, Arthrospira platensis NIES-46.</title>
        <authorList>
            <person name="Suzuki S."/>
            <person name="Yamaguchi H."/>
            <person name="Kawachi M."/>
        </authorList>
    </citation>
    <scope>NUCLEOTIDE SEQUENCE [LARGE SCALE GENOMIC DNA]</scope>
    <source>
        <strain evidence="3 4">NIES-46</strain>
    </source>
</reference>
<gene>
    <name evidence="3" type="ORF">NIES46_05250</name>
</gene>
<sequence>MESDGQPASLLGSPTYGFSDLVGAVIALFTLIFPLMAIARYSPSQLQTRPSPQPGQISTTPSVKPAPEGL</sequence>
<evidence type="ECO:0000313" key="4">
    <source>
        <dbReference type="Proteomes" id="UP000326169"/>
    </source>
</evidence>
<dbReference type="Proteomes" id="UP000326169">
    <property type="component" value="Unassembled WGS sequence"/>
</dbReference>
<feature type="region of interest" description="Disordered" evidence="1">
    <location>
        <begin position="44"/>
        <end position="70"/>
    </location>
</feature>
<feature type="transmembrane region" description="Helical" evidence="2">
    <location>
        <begin position="21"/>
        <end position="39"/>
    </location>
</feature>
<dbReference type="RefSeq" id="WP_006617123.1">
    <property type="nucleotide sequence ID" value="NZ_BIMW01000019.1"/>
</dbReference>
<name>A0A5M3T227_LIMPL</name>
<evidence type="ECO:0000256" key="1">
    <source>
        <dbReference type="SAM" id="MobiDB-lite"/>
    </source>
</evidence>